<keyword evidence="1" id="KW-0378">Hydrolase</keyword>
<name>A0A1M7PKV5_9BACI</name>
<keyword evidence="4" id="KW-1185">Reference proteome</keyword>
<organism evidence="3 4">
    <name type="scientific">Gracilibacillus kekensis</name>
    <dbReference type="NCBI Taxonomy" id="1027249"/>
    <lineage>
        <taxon>Bacteria</taxon>
        <taxon>Bacillati</taxon>
        <taxon>Bacillota</taxon>
        <taxon>Bacilli</taxon>
        <taxon>Bacillales</taxon>
        <taxon>Bacillaceae</taxon>
        <taxon>Gracilibacillus</taxon>
    </lineage>
</organism>
<reference evidence="3 4" key="1">
    <citation type="submission" date="2016-11" db="EMBL/GenBank/DDBJ databases">
        <authorList>
            <person name="Jaros S."/>
            <person name="Januszkiewicz K."/>
            <person name="Wedrychowicz H."/>
        </authorList>
    </citation>
    <scope>NUCLEOTIDE SEQUENCE [LARGE SCALE GENOMIC DNA]</scope>
    <source>
        <strain evidence="3 4">CGMCC 1.10681</strain>
    </source>
</reference>
<dbReference type="OrthoDB" id="9815425at2"/>
<protein>
    <submittedName>
        <fullName evidence="3">Acetyl esterase/lipase</fullName>
    </submittedName>
</protein>
<dbReference type="EMBL" id="FRCZ01000004">
    <property type="protein sequence ID" value="SHN17772.1"/>
    <property type="molecule type" value="Genomic_DNA"/>
</dbReference>
<gene>
    <name evidence="3" type="ORF">SAMN05216179_2300</name>
</gene>
<dbReference type="Proteomes" id="UP000184184">
    <property type="component" value="Unassembled WGS sequence"/>
</dbReference>
<dbReference type="InterPro" id="IPR050300">
    <property type="entry name" value="GDXG_lipolytic_enzyme"/>
</dbReference>
<evidence type="ECO:0000313" key="4">
    <source>
        <dbReference type="Proteomes" id="UP000184184"/>
    </source>
</evidence>
<dbReference type="RefSeq" id="WP_073201988.1">
    <property type="nucleotide sequence ID" value="NZ_FRCZ01000004.1"/>
</dbReference>
<dbReference type="AlphaFoldDB" id="A0A1M7PKV5"/>
<feature type="domain" description="BD-FAE-like" evidence="2">
    <location>
        <begin position="34"/>
        <end position="168"/>
    </location>
</feature>
<dbReference type="InterPro" id="IPR029058">
    <property type="entry name" value="AB_hydrolase_fold"/>
</dbReference>
<dbReference type="Pfam" id="PF20434">
    <property type="entry name" value="BD-FAE"/>
    <property type="match status" value="1"/>
</dbReference>
<dbReference type="InterPro" id="IPR049492">
    <property type="entry name" value="BD-FAE-like_dom"/>
</dbReference>
<evidence type="ECO:0000256" key="1">
    <source>
        <dbReference type="ARBA" id="ARBA00022801"/>
    </source>
</evidence>
<dbReference type="SUPFAM" id="SSF53474">
    <property type="entry name" value="alpha/beta-Hydrolases"/>
    <property type="match status" value="1"/>
</dbReference>
<accession>A0A1M7PKV5</accession>
<dbReference type="Gene3D" id="3.40.50.1820">
    <property type="entry name" value="alpha/beta hydrolase"/>
    <property type="match status" value="1"/>
</dbReference>
<sequence>MKKFNFDYPVTEKIYKTVEKRELKLFIFESELKQQVDRPAILFFNGASFKKDPKSPVQFQHQANYFSSEGMVAICVDYRNGSDEGFLPTQAICDVKSAVRWIRRNASEWGVSPNKIVVCGSSAGAYIAVSSIMFDDLNDEQEYDNKRIKHVPDALVVFAGVMDGVDIMSRRYPELLDIAIDISPIHNIKKCLPQTLWLCGTSDLDYENNQEFIKLMKQEGNEIKLKTFKGMEHGFFNYGRHLNQYFHLTNYEIVKYLHEIKIIM</sequence>
<dbReference type="PANTHER" id="PTHR48081">
    <property type="entry name" value="AB HYDROLASE SUPERFAMILY PROTEIN C4A8.06C"/>
    <property type="match status" value="1"/>
</dbReference>
<evidence type="ECO:0000259" key="2">
    <source>
        <dbReference type="Pfam" id="PF20434"/>
    </source>
</evidence>
<evidence type="ECO:0000313" key="3">
    <source>
        <dbReference type="EMBL" id="SHN17772.1"/>
    </source>
</evidence>
<dbReference type="STRING" id="1027249.SAMN05216179_2300"/>
<proteinExistence type="predicted"/>
<dbReference type="GO" id="GO:0016787">
    <property type="term" value="F:hydrolase activity"/>
    <property type="evidence" value="ECO:0007669"/>
    <property type="project" value="UniProtKB-KW"/>
</dbReference>